<evidence type="ECO:0000256" key="1">
    <source>
        <dbReference type="SAM" id="Phobius"/>
    </source>
</evidence>
<keyword evidence="1" id="KW-0472">Membrane</keyword>
<keyword evidence="1" id="KW-1133">Transmembrane helix</keyword>
<dbReference type="InterPro" id="IPR012338">
    <property type="entry name" value="Beta-lactam/transpept-like"/>
</dbReference>
<dbReference type="SUPFAM" id="SSF56601">
    <property type="entry name" value="beta-lactamase/transpeptidase-like"/>
    <property type="match status" value="1"/>
</dbReference>
<dbReference type="Pfam" id="PF00144">
    <property type="entry name" value="Beta-lactamase"/>
    <property type="match status" value="1"/>
</dbReference>
<evidence type="ECO:0000313" key="3">
    <source>
        <dbReference type="Proteomes" id="UP000492821"/>
    </source>
</evidence>
<feature type="transmembrane region" description="Helical" evidence="1">
    <location>
        <begin position="32"/>
        <end position="54"/>
    </location>
</feature>
<dbReference type="InterPro" id="IPR052907">
    <property type="entry name" value="Beta-lactamase/esterase"/>
</dbReference>
<keyword evidence="1" id="KW-0812">Transmembrane</keyword>
<dbReference type="Proteomes" id="UP000492821">
    <property type="component" value="Unassembled WGS sequence"/>
</dbReference>
<evidence type="ECO:0000313" key="4">
    <source>
        <dbReference type="WBParaSite" id="Pan_g6486.t1"/>
    </source>
</evidence>
<dbReference type="PANTHER" id="PTHR43319">
    <property type="entry name" value="BETA-LACTAMASE-RELATED"/>
    <property type="match status" value="1"/>
</dbReference>
<organism evidence="3 4">
    <name type="scientific">Panagrellus redivivus</name>
    <name type="common">Microworm</name>
    <dbReference type="NCBI Taxonomy" id="6233"/>
    <lineage>
        <taxon>Eukaryota</taxon>
        <taxon>Metazoa</taxon>
        <taxon>Ecdysozoa</taxon>
        <taxon>Nematoda</taxon>
        <taxon>Chromadorea</taxon>
        <taxon>Rhabditida</taxon>
        <taxon>Tylenchina</taxon>
        <taxon>Panagrolaimomorpha</taxon>
        <taxon>Panagrolaimoidea</taxon>
        <taxon>Panagrolaimidae</taxon>
        <taxon>Panagrellus</taxon>
    </lineage>
</organism>
<protein>
    <submittedName>
        <fullName evidence="4">Beta-lactamase domain-containing protein</fullName>
    </submittedName>
</protein>
<feature type="domain" description="Beta-lactamase-related" evidence="2">
    <location>
        <begin position="81"/>
        <end position="439"/>
    </location>
</feature>
<proteinExistence type="predicted"/>
<name>A0A7E4W586_PANRE</name>
<dbReference type="PANTHER" id="PTHR43319:SF4">
    <property type="entry name" value="BETA-LACTAMASE DOMAIN-CONTAINING PROTEIN 2"/>
    <property type="match status" value="1"/>
</dbReference>
<dbReference type="Gene3D" id="3.40.710.10">
    <property type="entry name" value="DD-peptidase/beta-lactamase superfamily"/>
    <property type="match status" value="1"/>
</dbReference>
<dbReference type="WBParaSite" id="Pan_g6486.t1">
    <property type="protein sequence ID" value="Pan_g6486.t1"/>
    <property type="gene ID" value="Pan_g6486"/>
</dbReference>
<evidence type="ECO:0000259" key="2">
    <source>
        <dbReference type="Pfam" id="PF00144"/>
    </source>
</evidence>
<dbReference type="AlphaFoldDB" id="A0A7E4W586"/>
<dbReference type="InterPro" id="IPR001466">
    <property type="entry name" value="Beta-lactam-related"/>
</dbReference>
<reference evidence="4" key="2">
    <citation type="submission" date="2020-10" db="UniProtKB">
        <authorList>
            <consortium name="WormBaseParasite"/>
        </authorList>
    </citation>
    <scope>IDENTIFICATION</scope>
</reference>
<reference evidence="3" key="1">
    <citation type="journal article" date="2013" name="Genetics">
        <title>The draft genome and transcriptome of Panagrellus redivivus are shaped by the harsh demands of a free-living lifestyle.</title>
        <authorList>
            <person name="Srinivasan J."/>
            <person name="Dillman A.R."/>
            <person name="Macchietto M.G."/>
            <person name="Heikkinen L."/>
            <person name="Lakso M."/>
            <person name="Fracchia K.M."/>
            <person name="Antoshechkin I."/>
            <person name="Mortazavi A."/>
            <person name="Wong G."/>
            <person name="Sternberg P.W."/>
        </authorList>
    </citation>
    <scope>NUCLEOTIDE SEQUENCE [LARGE SCALE GENOMIC DNA]</scope>
    <source>
        <strain evidence="3">MT8872</strain>
    </source>
</reference>
<keyword evidence="3" id="KW-1185">Reference proteome</keyword>
<accession>A0A7E4W586</accession>
<sequence>MDFSNPNFSPPSTGRDVIFFEGLLPFLMKTSLLFKLSLTAALTVAFLALLINYIRTRRIPDEFVYVDGYVAPGFEPIMDVFRENFAKNWERDGAAFAVYHKGKLVVDIWGGYADLASERLWSRDTMSIAFSSTKAIGAVCIALLVDRGHLDYSTKIVDFWPKFGKHGKSAITVDMVMIHTAGLAHLDETITYADALNPDRMAEIIENQVPHWTPGEKTGYHAVAYGWIVDQIVRRTDPKGRSIGRFFREEIAVPFDIDFHIGLPLELSHRVARLSKTTHWQRFDEILHNPSSVNFTHIIRDIATGGFLYKMGQNPKWMQSVFKMTMNNPDLYVLEQPAALGIGTARAMAKVFDLVLAGKILSPELVKRISIPKRCEYDIVTGVTLPRGHGLTFGTETRRNETFTLVGHAGLGGQNVRFDVENTLSFGYLSNGLKNGFGNSVRTYLPLKKVLYDIISDLRQTQQQSEQSADNNNKVD</sequence>